<evidence type="ECO:0000313" key="4">
    <source>
        <dbReference type="Proteomes" id="UP000193866"/>
    </source>
</evidence>
<keyword evidence="1" id="KW-0732">Signal</keyword>
<feature type="signal peptide" evidence="1">
    <location>
        <begin position="1"/>
        <end position="25"/>
    </location>
</feature>
<reference evidence="3 4" key="1">
    <citation type="submission" date="2016-01" db="EMBL/GenBank/DDBJ databases">
        <title>The new phylogeny of the genus Mycobacterium.</title>
        <authorList>
            <person name="Tarcisio F."/>
            <person name="Conor M."/>
            <person name="Antonella G."/>
            <person name="Elisabetta G."/>
            <person name="Giulia F.S."/>
            <person name="Sara T."/>
            <person name="Anna F."/>
            <person name="Clotilde B."/>
            <person name="Roberto B."/>
            <person name="Veronica D.S."/>
            <person name="Fabio R."/>
            <person name="Monica P."/>
            <person name="Olivier J."/>
            <person name="Enrico T."/>
            <person name="Nicola S."/>
        </authorList>
    </citation>
    <scope>NUCLEOTIDE SEQUENCE [LARGE SCALE GENOMIC DNA]</scope>
    <source>
        <strain evidence="3 4">DSM 45394</strain>
    </source>
</reference>
<comment type="caution">
    <text evidence="3">The sequence shown here is derived from an EMBL/GenBank/DDBJ whole genome shotgun (WGS) entry which is preliminary data.</text>
</comment>
<protein>
    <recommendedName>
        <fullName evidence="2">DUF732 domain-containing protein</fullName>
    </recommendedName>
</protein>
<evidence type="ECO:0000256" key="1">
    <source>
        <dbReference type="SAM" id="SignalP"/>
    </source>
</evidence>
<dbReference type="RefSeq" id="WP_085266260.1">
    <property type="nucleotide sequence ID" value="NZ_JACKVG010000016.1"/>
</dbReference>
<dbReference type="OrthoDB" id="4750613at2"/>
<dbReference type="Pfam" id="PF05305">
    <property type="entry name" value="DUF732"/>
    <property type="match status" value="1"/>
</dbReference>
<dbReference type="EMBL" id="LQPG01000037">
    <property type="protein sequence ID" value="ORW08313.1"/>
    <property type="molecule type" value="Genomic_DNA"/>
</dbReference>
<accession>A0A1X1YB35</accession>
<name>A0A1X1YB35_9MYCO</name>
<evidence type="ECO:0000313" key="3">
    <source>
        <dbReference type="EMBL" id="ORW08313.1"/>
    </source>
</evidence>
<keyword evidence="4" id="KW-1185">Reference proteome</keyword>
<gene>
    <name evidence="3" type="ORF">AWC16_19655</name>
</gene>
<dbReference type="Proteomes" id="UP000193866">
    <property type="component" value="Unassembled WGS sequence"/>
</dbReference>
<dbReference type="AlphaFoldDB" id="A0A1X1YB35"/>
<organism evidence="3 4">
    <name type="scientific">Mycolicibacter longobardus</name>
    <dbReference type="NCBI Taxonomy" id="1108812"/>
    <lineage>
        <taxon>Bacteria</taxon>
        <taxon>Bacillati</taxon>
        <taxon>Actinomycetota</taxon>
        <taxon>Actinomycetes</taxon>
        <taxon>Mycobacteriales</taxon>
        <taxon>Mycobacteriaceae</taxon>
        <taxon>Mycolicibacter</taxon>
    </lineage>
</organism>
<feature type="domain" description="DUF732" evidence="2">
    <location>
        <begin position="29"/>
        <end position="100"/>
    </location>
</feature>
<dbReference type="InterPro" id="IPR007969">
    <property type="entry name" value="DUF732"/>
</dbReference>
<proteinExistence type="predicted"/>
<dbReference type="STRING" id="1108812.AWC16_19655"/>
<feature type="chain" id="PRO_5013072414" description="DUF732 domain-containing protein" evidence="1">
    <location>
        <begin position="26"/>
        <end position="104"/>
    </location>
</feature>
<sequence>MKHSRWITPAISAAALVSLAAPAHADTDADATFLSAVDKAGIEYTDPQDAVAVGHQVCDYLYAGHGPDSAARALKISNRSISAKNAARFVAFAETAYCPEKMAG</sequence>
<evidence type="ECO:0000259" key="2">
    <source>
        <dbReference type="Pfam" id="PF05305"/>
    </source>
</evidence>